<dbReference type="Pfam" id="PF04717">
    <property type="entry name" value="Phage_base_V"/>
    <property type="match status" value="1"/>
</dbReference>
<reference evidence="2 3" key="1">
    <citation type="submission" date="2017-04" db="EMBL/GenBank/DDBJ databases">
        <title>Genome Announcement: Closed genomes of Ralstonia solanacearum strains K60, UW551, and UW700.</title>
        <authorList>
            <person name="Hayes M."/>
            <person name="Macintyre A.M."/>
            <person name="Allen C."/>
        </authorList>
    </citation>
    <scope>NUCLEOTIDE SEQUENCE [LARGE SCALE GENOMIC DNA]</scope>
    <source>
        <strain evidence="2 3">UW25</strain>
    </source>
</reference>
<dbReference type="EMBL" id="NCTK01000002">
    <property type="protein sequence ID" value="OYQ09387.1"/>
    <property type="molecule type" value="Genomic_DNA"/>
</dbReference>
<evidence type="ECO:0000313" key="2">
    <source>
        <dbReference type="EMBL" id="OYQ09387.1"/>
    </source>
</evidence>
<evidence type="ECO:0000313" key="3">
    <source>
        <dbReference type="Proteomes" id="UP000216164"/>
    </source>
</evidence>
<sequence length="207" mass="21811">MGSSAPPDKKIFGVSVATVLNNIDCTGQARVMLMLPWLPGYTPWARLSSPMAGMGRGTYFVPQVGDEVLVAFNHGDVREPYVLGTCWNTIDRPPALAPTDPVTKRKIRTPLGHELSFDEALQSVTLTSNTQSSVTLDPLKAQLSTPLASVTIDKAGGVTIKGATKITLDAPVVEINAKTLLSLKSSGAALLKAAATAFIKGALVKIN</sequence>
<evidence type="ECO:0000259" key="1">
    <source>
        <dbReference type="Pfam" id="PF04717"/>
    </source>
</evidence>
<feature type="domain" description="Gp5/Type VI secretion system Vgr protein OB-fold" evidence="1">
    <location>
        <begin position="17"/>
        <end position="87"/>
    </location>
</feature>
<comment type="caution">
    <text evidence="2">The sequence shown here is derived from an EMBL/GenBank/DDBJ whole genome shotgun (WGS) entry which is preliminary data.</text>
</comment>
<dbReference type="InterPro" id="IPR037026">
    <property type="entry name" value="Vgr_OB-fold_dom_sf"/>
</dbReference>
<organism evidence="2 3">
    <name type="scientific">Ralstonia solanacearum K60</name>
    <dbReference type="NCBI Taxonomy" id="1091042"/>
    <lineage>
        <taxon>Bacteria</taxon>
        <taxon>Pseudomonadati</taxon>
        <taxon>Pseudomonadota</taxon>
        <taxon>Betaproteobacteria</taxon>
        <taxon>Burkholderiales</taxon>
        <taxon>Burkholderiaceae</taxon>
        <taxon>Ralstonia</taxon>
        <taxon>Ralstonia solanacearum species complex</taxon>
    </lineage>
</organism>
<proteinExistence type="predicted"/>
<name>A0AAP8D1U0_RALSL</name>
<dbReference type="SUPFAM" id="SSF69255">
    <property type="entry name" value="gp5 N-terminal domain-like"/>
    <property type="match status" value="1"/>
</dbReference>
<dbReference type="Proteomes" id="UP000216164">
    <property type="component" value="Unassembled WGS sequence"/>
</dbReference>
<protein>
    <recommendedName>
        <fullName evidence="1">Gp5/Type VI secretion system Vgr protein OB-fold domain-containing protein</fullName>
    </recommendedName>
</protein>
<dbReference type="InterPro" id="IPR006531">
    <property type="entry name" value="Gp5/Vgr_OB"/>
</dbReference>
<dbReference type="AlphaFoldDB" id="A0AAP8D1U0"/>
<dbReference type="Gene3D" id="2.40.50.230">
    <property type="entry name" value="Gp5 N-terminal domain"/>
    <property type="match status" value="1"/>
</dbReference>
<accession>A0AAP8D1U0</accession>
<gene>
    <name evidence="2" type="ORF">B7R77_20910</name>
</gene>